<evidence type="ECO:0000256" key="8">
    <source>
        <dbReference type="SAM" id="MobiDB-lite"/>
    </source>
</evidence>
<evidence type="ECO:0000313" key="10">
    <source>
        <dbReference type="Proteomes" id="UP000634136"/>
    </source>
</evidence>
<comment type="subcellular location">
    <subcellularLocation>
        <location evidence="1">Nucleus</location>
    </subcellularLocation>
</comment>
<dbReference type="PANTHER" id="PTHR45801">
    <property type="entry name" value="OS07G0101800 PROTEIN"/>
    <property type="match status" value="1"/>
</dbReference>
<protein>
    <submittedName>
        <fullName evidence="9">Transcriptional regulator TAC1-like</fullName>
    </submittedName>
</protein>
<evidence type="ECO:0000256" key="1">
    <source>
        <dbReference type="ARBA" id="ARBA00004123"/>
    </source>
</evidence>
<keyword evidence="6" id="KW-0804">Transcription</keyword>
<dbReference type="Proteomes" id="UP000634136">
    <property type="component" value="Unassembled WGS sequence"/>
</dbReference>
<feature type="compositionally biased region" description="Acidic residues" evidence="8">
    <location>
        <begin position="30"/>
        <end position="43"/>
    </location>
</feature>
<keyword evidence="10" id="KW-1185">Reference proteome</keyword>
<gene>
    <name evidence="9" type="ORF">G2W53_005981</name>
</gene>
<evidence type="ECO:0000256" key="7">
    <source>
        <dbReference type="ARBA" id="ARBA00023242"/>
    </source>
</evidence>
<evidence type="ECO:0000256" key="5">
    <source>
        <dbReference type="ARBA" id="ARBA00023015"/>
    </source>
</evidence>
<name>A0A834X431_9FABA</name>
<dbReference type="GO" id="GO:0005634">
    <property type="term" value="C:nucleus"/>
    <property type="evidence" value="ECO:0007669"/>
    <property type="project" value="UniProtKB-SubCell"/>
</dbReference>
<dbReference type="EMBL" id="JAAIUW010000003">
    <property type="protein sequence ID" value="KAF7837499.1"/>
    <property type="molecule type" value="Genomic_DNA"/>
</dbReference>
<dbReference type="InterPro" id="IPR052426">
    <property type="entry name" value="Plant_dev_regulator"/>
</dbReference>
<keyword evidence="7" id="KW-0539">Nucleus</keyword>
<keyword evidence="3" id="KW-0863">Zinc-finger</keyword>
<comment type="caution">
    <text evidence="9">The sequence shown here is derived from an EMBL/GenBank/DDBJ whole genome shotgun (WGS) entry which is preliminary data.</text>
</comment>
<feature type="region of interest" description="Disordered" evidence="8">
    <location>
        <begin position="28"/>
        <end position="49"/>
    </location>
</feature>
<dbReference type="GO" id="GO:0008270">
    <property type="term" value="F:zinc ion binding"/>
    <property type="evidence" value="ECO:0007669"/>
    <property type="project" value="UniProtKB-KW"/>
</dbReference>
<keyword evidence="4" id="KW-0862">Zinc</keyword>
<feature type="region of interest" description="Disordered" evidence="8">
    <location>
        <begin position="94"/>
        <end position="114"/>
    </location>
</feature>
<evidence type="ECO:0000256" key="3">
    <source>
        <dbReference type="ARBA" id="ARBA00022771"/>
    </source>
</evidence>
<proteinExistence type="predicted"/>
<keyword evidence="2" id="KW-0479">Metal-binding</keyword>
<accession>A0A834X431</accession>
<evidence type="ECO:0000313" key="9">
    <source>
        <dbReference type="EMBL" id="KAF7837499.1"/>
    </source>
</evidence>
<dbReference type="AlphaFoldDB" id="A0A834X431"/>
<reference evidence="9" key="1">
    <citation type="submission" date="2020-09" db="EMBL/GenBank/DDBJ databases">
        <title>Genome-Enabled Discovery of Anthraquinone Biosynthesis in Senna tora.</title>
        <authorList>
            <person name="Kang S.-H."/>
            <person name="Pandey R.P."/>
            <person name="Lee C.-M."/>
            <person name="Sim J.-S."/>
            <person name="Jeong J.-T."/>
            <person name="Choi B.-S."/>
            <person name="Jung M."/>
            <person name="Ginzburg D."/>
            <person name="Zhao K."/>
            <person name="Won S.Y."/>
            <person name="Oh T.-J."/>
            <person name="Yu Y."/>
            <person name="Kim N.-H."/>
            <person name="Lee O.R."/>
            <person name="Lee T.-H."/>
            <person name="Bashyal P."/>
            <person name="Kim T.-S."/>
            <person name="Lee W.-H."/>
            <person name="Kawkins C."/>
            <person name="Kim C.-K."/>
            <person name="Kim J.S."/>
            <person name="Ahn B.O."/>
            <person name="Rhee S.Y."/>
            <person name="Sohng J.K."/>
        </authorList>
    </citation>
    <scope>NUCLEOTIDE SEQUENCE</scope>
    <source>
        <tissue evidence="9">Leaf</tissue>
    </source>
</reference>
<evidence type="ECO:0000256" key="6">
    <source>
        <dbReference type="ARBA" id="ARBA00023163"/>
    </source>
</evidence>
<evidence type="ECO:0000256" key="4">
    <source>
        <dbReference type="ARBA" id="ARBA00022833"/>
    </source>
</evidence>
<organism evidence="9 10">
    <name type="scientific">Senna tora</name>
    <dbReference type="NCBI Taxonomy" id="362788"/>
    <lineage>
        <taxon>Eukaryota</taxon>
        <taxon>Viridiplantae</taxon>
        <taxon>Streptophyta</taxon>
        <taxon>Embryophyta</taxon>
        <taxon>Tracheophyta</taxon>
        <taxon>Spermatophyta</taxon>
        <taxon>Magnoliopsida</taxon>
        <taxon>eudicotyledons</taxon>
        <taxon>Gunneridae</taxon>
        <taxon>Pentapetalae</taxon>
        <taxon>rosids</taxon>
        <taxon>fabids</taxon>
        <taxon>Fabales</taxon>
        <taxon>Fabaceae</taxon>
        <taxon>Caesalpinioideae</taxon>
        <taxon>Cassia clade</taxon>
        <taxon>Senna</taxon>
    </lineage>
</organism>
<evidence type="ECO:0000256" key="2">
    <source>
        <dbReference type="ARBA" id="ARBA00022723"/>
    </source>
</evidence>
<feature type="compositionally biased region" description="Pro residues" evidence="8">
    <location>
        <begin position="96"/>
        <end position="111"/>
    </location>
</feature>
<dbReference type="PANTHER" id="PTHR45801:SF111">
    <property type="entry name" value="C2H2 AND C2HC ZINC FINGERS SUPERFAMILY PROTEIN"/>
    <property type="match status" value="1"/>
</dbReference>
<keyword evidence="5" id="KW-0805">Transcription regulation</keyword>
<sequence length="158" mass="17976">MAACKSKKKQLSNYYTKRHLAIEMSCSENWSEESDHDDDEQEESSGGGGSKVRCYECTFCKRGFTNAQALGAQYQQYYSILESHTNYNMYFHHPSPTAPNPRNPPPPPMPMKQPQQELLGPNLSLQIGPTTHLHRTPPIHNDAAELDLELRLGHHHPY</sequence>